<sequence>MKIWQGQYFSSFGSGIARGVSIILRNCVDCGAICVSKDAEGRWIKIRFTVDKKQWTIMNVYAPNDEVERTQFIRTITQTGKDCDIIMGDFNLKQSTMDVNENCKWRQDMSRTVLQNLMNVNNLCDLWRHQHPKGRNYTRVQSHLGLIKRSRIDLVLVKKMMVGMFNTVRFNLNFLSDHAFVWVGVESKGEEKGGGVWNLNANLLTNREYVVSIKNLIRSEFSETVNGEDILERWENVKKKIKRKSINYAKRMANKSKRKEHLLKRQIEILKTQHPVDELGLWKTQNELKEMERVKCEGAIIRSKAQYAVEGERNTAFFLNMEKRKQRKCYINEIKDEKGEVKTSFVEILETVQKFYQSLFKSEKSNPKVTQEILKCMTATISTADQLFCEQEIKDVEVSSAINQLVVNKSPGSDGLTTNFYKTFSDVLIPVLVNLYRQMEIVQRMPKSMAEGVITLIHKKDDRQDLKNYRPITLLNTDYKILMKIFANRVKQSLHSIIEPTQAYSVPGREVSDIVCSVRDVVEFLNMSKTEGIIVKIDFNKAFDRVEHDFLFSVLERVGFGRRFLRWIRMIYANAVGRVKCNGVLTDPFLIQRSVRQGCPLSSILYTIAVEPLGKLLKRDNLINGIKLPGGDVCVVQQFADDTTLLLENMISVHKAIEVLNMYGQASGSCVNYGKSEIMFFNMPAPQQVEVPFKINTGNLKLLGIYIGKDNMEARDLAWTEVINRTSTVLNYWTMRNLKLNGKIMVWNYLILSKLNNLLAIIDLPVWVLNKLNEMVTVFMWGAKVGKIARKTLIGKYEEGGLKLVDIECKKKAFRLKYVQKYLYDSTKYVWKSMMEFYLNSIYNIGDFVLLMQLKQTMTAGLPTFYREVLSVQAEFLKHIFYECKTIEQVRNMPIFLNECVKKEGKLLCNMNMMKAGLLQMKDVMYEFISGFLSTKAIYDTVQMIDENVRYKTIENDYKMILQSIPTAWFLLISTKVVTVRVKELPDLFCKNGEKLIGFKDVKCKLLYGKLLDNVVQSPASLKHWSNVFPHLNEKQIWGKWRVKGNSLEAEDNDFKIRHNKIFTNVILHQLNREIERECDVCGLMPETLLHMFEVCTELNDFFVLLRNCLCEKLGLIWDERDSWEVFLLFGVWEESRVKNADLCKFLLSHARWAIRTRRNLAHFENQIHSVWPIFKNIVRKQVKLRFVHEADNFTQFFLKDNKLISVEERGRLLWHW</sequence>
<dbReference type="Gene3D" id="3.60.10.10">
    <property type="entry name" value="Endonuclease/exonuclease/phosphatase"/>
    <property type="match status" value="1"/>
</dbReference>
<name>A0A3B4UTK1_SERDU</name>
<dbReference type="PANTHER" id="PTHR31635">
    <property type="entry name" value="REVERSE TRANSCRIPTASE DOMAIN-CONTAINING PROTEIN-RELATED"/>
    <property type="match status" value="1"/>
</dbReference>
<organism evidence="2 3">
    <name type="scientific">Seriola dumerili</name>
    <name type="common">Greater amberjack</name>
    <name type="synonym">Caranx dumerili</name>
    <dbReference type="NCBI Taxonomy" id="41447"/>
    <lineage>
        <taxon>Eukaryota</taxon>
        <taxon>Metazoa</taxon>
        <taxon>Chordata</taxon>
        <taxon>Craniata</taxon>
        <taxon>Vertebrata</taxon>
        <taxon>Euteleostomi</taxon>
        <taxon>Actinopterygii</taxon>
        <taxon>Neopterygii</taxon>
        <taxon>Teleostei</taxon>
        <taxon>Neoteleostei</taxon>
        <taxon>Acanthomorphata</taxon>
        <taxon>Carangaria</taxon>
        <taxon>Carangiformes</taxon>
        <taxon>Carangidae</taxon>
        <taxon>Seriola</taxon>
    </lineage>
</organism>
<dbReference type="Proteomes" id="UP000261420">
    <property type="component" value="Unplaced"/>
</dbReference>
<dbReference type="InterPro" id="IPR000477">
    <property type="entry name" value="RT_dom"/>
</dbReference>
<dbReference type="InterPro" id="IPR036691">
    <property type="entry name" value="Endo/exonu/phosph_ase_sf"/>
</dbReference>
<dbReference type="SUPFAM" id="SSF56219">
    <property type="entry name" value="DNase I-like"/>
    <property type="match status" value="1"/>
</dbReference>
<proteinExistence type="predicted"/>
<dbReference type="PANTHER" id="PTHR31635:SF196">
    <property type="entry name" value="REVERSE TRANSCRIPTASE DOMAIN-CONTAINING PROTEIN-RELATED"/>
    <property type="match status" value="1"/>
</dbReference>
<dbReference type="Ensembl" id="ENSSDUT00000021540.1">
    <property type="protein sequence ID" value="ENSSDUP00000021155.1"/>
    <property type="gene ID" value="ENSSDUG00000015400.1"/>
</dbReference>
<dbReference type="CDD" id="cd01650">
    <property type="entry name" value="RT_nLTR_like"/>
    <property type="match status" value="1"/>
</dbReference>
<dbReference type="Pfam" id="PF00078">
    <property type="entry name" value="RVT_1"/>
    <property type="match status" value="1"/>
</dbReference>
<dbReference type="AlphaFoldDB" id="A0A3B4UTK1"/>
<dbReference type="GO" id="GO:0003824">
    <property type="term" value="F:catalytic activity"/>
    <property type="evidence" value="ECO:0007669"/>
    <property type="project" value="InterPro"/>
</dbReference>
<dbReference type="GeneTree" id="ENSGT00940000163737"/>
<dbReference type="STRING" id="41447.ENSSDUP00000021155"/>
<evidence type="ECO:0000313" key="3">
    <source>
        <dbReference type="Proteomes" id="UP000261420"/>
    </source>
</evidence>
<evidence type="ECO:0000259" key="1">
    <source>
        <dbReference type="PROSITE" id="PS50878"/>
    </source>
</evidence>
<accession>A0A3B4UTK1</accession>
<dbReference type="InterPro" id="IPR005135">
    <property type="entry name" value="Endo/exonuclease/phosphatase"/>
</dbReference>
<dbReference type="OMA" id="YECEDIH"/>
<dbReference type="PROSITE" id="PS50878">
    <property type="entry name" value="RT_POL"/>
    <property type="match status" value="1"/>
</dbReference>
<reference evidence="2" key="1">
    <citation type="submission" date="2025-08" db="UniProtKB">
        <authorList>
            <consortium name="Ensembl"/>
        </authorList>
    </citation>
    <scope>IDENTIFICATION</scope>
</reference>
<dbReference type="Pfam" id="PF14529">
    <property type="entry name" value="Exo_endo_phos_2"/>
    <property type="match status" value="1"/>
</dbReference>
<keyword evidence="3" id="KW-1185">Reference proteome</keyword>
<reference evidence="2" key="2">
    <citation type="submission" date="2025-09" db="UniProtKB">
        <authorList>
            <consortium name="Ensembl"/>
        </authorList>
    </citation>
    <scope>IDENTIFICATION</scope>
</reference>
<protein>
    <recommendedName>
        <fullName evidence="1">Reverse transcriptase domain-containing protein</fullName>
    </recommendedName>
</protein>
<evidence type="ECO:0000313" key="2">
    <source>
        <dbReference type="Ensembl" id="ENSSDUP00000021155.1"/>
    </source>
</evidence>
<dbReference type="SUPFAM" id="SSF56672">
    <property type="entry name" value="DNA/RNA polymerases"/>
    <property type="match status" value="1"/>
</dbReference>
<dbReference type="InterPro" id="IPR043502">
    <property type="entry name" value="DNA/RNA_pol_sf"/>
</dbReference>
<feature type="domain" description="Reverse transcriptase" evidence="1">
    <location>
        <begin position="438"/>
        <end position="707"/>
    </location>
</feature>